<dbReference type="PANTHER" id="PTHR23272:SF189">
    <property type="entry name" value="ZINC FINGER BED DOMAIN-CONTAINING PROTEIN RICESLEEPER 1-LIKE"/>
    <property type="match status" value="1"/>
</dbReference>
<feature type="domain" description="hAT-like transposase RNase-H fold" evidence="1">
    <location>
        <begin position="2"/>
        <end position="75"/>
    </location>
</feature>
<name>A0A7J9EY40_9ROSI</name>
<evidence type="ECO:0000259" key="1">
    <source>
        <dbReference type="Pfam" id="PF14372"/>
    </source>
</evidence>
<dbReference type="AlphaFoldDB" id="A0A7J9EY40"/>
<sequence>MTNLYFKGVWKIHKVLIDTIKGPHYFLTPMVMQMQKKFNKYWAEYSLVLLSVTILDPCYKLNYVQYSFITIYGAHCANHS</sequence>
<gene>
    <name evidence="2" type="ORF">Gotri_005918</name>
</gene>
<reference evidence="2 3" key="1">
    <citation type="journal article" date="2019" name="Genome Biol. Evol.">
        <title>Insights into the evolution of the New World diploid cottons (Gossypium, subgenus Houzingenia) based on genome sequencing.</title>
        <authorList>
            <person name="Grover C.E."/>
            <person name="Arick M.A. 2nd"/>
            <person name="Thrash A."/>
            <person name="Conover J.L."/>
            <person name="Sanders W.S."/>
            <person name="Peterson D.G."/>
            <person name="Frelichowski J.E."/>
            <person name="Scheffler J.A."/>
            <person name="Scheffler B.E."/>
            <person name="Wendel J.F."/>
        </authorList>
    </citation>
    <scope>NUCLEOTIDE SEQUENCE [LARGE SCALE GENOMIC DNA]</scope>
    <source>
        <strain evidence="2">8</strain>
        <tissue evidence="2">Leaf</tissue>
    </source>
</reference>
<protein>
    <recommendedName>
        <fullName evidence="1">hAT-like transposase RNase-H fold domain-containing protein</fullName>
    </recommendedName>
</protein>
<comment type="caution">
    <text evidence="2">The sequence shown here is derived from an EMBL/GenBank/DDBJ whole genome shotgun (WGS) entry which is preliminary data.</text>
</comment>
<dbReference type="EMBL" id="JABEZW010000010">
    <property type="protein sequence ID" value="MBA0777977.1"/>
    <property type="molecule type" value="Genomic_DNA"/>
</dbReference>
<evidence type="ECO:0000313" key="3">
    <source>
        <dbReference type="Proteomes" id="UP000593568"/>
    </source>
</evidence>
<organism evidence="2 3">
    <name type="scientific">Gossypium trilobum</name>
    <dbReference type="NCBI Taxonomy" id="34281"/>
    <lineage>
        <taxon>Eukaryota</taxon>
        <taxon>Viridiplantae</taxon>
        <taxon>Streptophyta</taxon>
        <taxon>Embryophyta</taxon>
        <taxon>Tracheophyta</taxon>
        <taxon>Spermatophyta</taxon>
        <taxon>Magnoliopsida</taxon>
        <taxon>eudicotyledons</taxon>
        <taxon>Gunneridae</taxon>
        <taxon>Pentapetalae</taxon>
        <taxon>rosids</taxon>
        <taxon>malvids</taxon>
        <taxon>Malvales</taxon>
        <taxon>Malvaceae</taxon>
        <taxon>Malvoideae</taxon>
        <taxon>Gossypium</taxon>
    </lineage>
</organism>
<keyword evidence="3" id="KW-1185">Reference proteome</keyword>
<accession>A0A7J9EY40</accession>
<dbReference type="GO" id="GO:0003677">
    <property type="term" value="F:DNA binding"/>
    <property type="evidence" value="ECO:0007669"/>
    <property type="project" value="InterPro"/>
</dbReference>
<proteinExistence type="predicted"/>
<dbReference type="Proteomes" id="UP000593568">
    <property type="component" value="Unassembled WGS sequence"/>
</dbReference>
<evidence type="ECO:0000313" key="2">
    <source>
        <dbReference type="EMBL" id="MBA0777977.1"/>
    </source>
</evidence>
<dbReference type="InterPro" id="IPR025525">
    <property type="entry name" value="hAT-like_transposase_RNase-H"/>
</dbReference>
<dbReference type="PANTHER" id="PTHR23272">
    <property type="entry name" value="BED FINGER-RELATED"/>
    <property type="match status" value="1"/>
</dbReference>
<dbReference type="Pfam" id="PF14372">
    <property type="entry name" value="hAT-like_RNase-H"/>
    <property type="match status" value="1"/>
</dbReference>